<dbReference type="RefSeq" id="WP_002289810.1">
    <property type="nucleotide sequence ID" value="NZ_AP019394.1"/>
</dbReference>
<evidence type="ECO:0000313" key="12">
    <source>
        <dbReference type="EMBL" id="RXU86659.1"/>
    </source>
</evidence>
<dbReference type="AlphaFoldDB" id="A0A133CVE9"/>
<dbReference type="OMA" id="WGHLLFV"/>
<evidence type="ECO:0000313" key="18">
    <source>
        <dbReference type="Proteomes" id="UP000224303"/>
    </source>
</evidence>
<dbReference type="EMBL" id="FKLM01000151">
    <property type="protein sequence ID" value="SAM54581.1"/>
    <property type="molecule type" value="Genomic_DNA"/>
</dbReference>
<dbReference type="Proteomes" id="UP000194737">
    <property type="component" value="Unassembled WGS sequence"/>
</dbReference>
<dbReference type="Proteomes" id="UP000191171">
    <property type="component" value="Unassembled WGS sequence"/>
</dbReference>
<dbReference type="EMBL" id="PCGC01000068">
    <property type="protein sequence ID" value="PHL20501.1"/>
    <property type="molecule type" value="Genomic_DNA"/>
</dbReference>
<evidence type="ECO:0000313" key="2">
    <source>
        <dbReference type="EMBL" id="KAB7575889.1"/>
    </source>
</evidence>
<reference evidence="11 20" key="1">
    <citation type="submission" date="2015-06" db="EMBL/GenBank/DDBJ databases">
        <title>The Genome Sequence of Enterococcus faecium 131EA1.</title>
        <authorList>
            <consortium name="The Broad Institute Genomics Platform"/>
            <consortium name="The Broad Institute Genome Sequencing Center for Infectious Disease"/>
            <person name="Earl A.M."/>
            <person name="Van Tyne D."/>
            <person name="Lebreton F."/>
            <person name="Saavedra J.T."/>
            <person name="Gilmore M.S."/>
            <person name="Manson Mcguire A."/>
            <person name="Clock S."/>
            <person name="Crupain M."/>
            <person name="Rangan U."/>
            <person name="Young S."/>
            <person name="Abouelleil A."/>
            <person name="Cao P."/>
            <person name="Chapman S.B."/>
            <person name="Griggs A."/>
            <person name="Priest M."/>
            <person name="Shea T."/>
            <person name="Wortman J."/>
            <person name="Nusbaum C."/>
            <person name="Birren B."/>
        </authorList>
    </citation>
    <scope>NUCLEOTIDE SEQUENCE [LARGE SCALE GENOMIC DNA]</scope>
    <source>
        <strain evidence="11 20">131EA1</strain>
    </source>
</reference>
<dbReference type="Proteomes" id="UP000289562">
    <property type="component" value="Unassembled WGS sequence"/>
</dbReference>
<evidence type="ECO:0000313" key="9">
    <source>
        <dbReference type="EMBL" id="PHL20501.1"/>
    </source>
</evidence>
<evidence type="ECO:0000313" key="8">
    <source>
        <dbReference type="EMBL" id="OTN99482.1"/>
    </source>
</evidence>
<evidence type="ECO:0000313" key="17">
    <source>
        <dbReference type="Proteomes" id="UP000194737"/>
    </source>
</evidence>
<dbReference type="Proteomes" id="UP001260956">
    <property type="component" value="Unassembled WGS sequence"/>
</dbReference>
<reference evidence="10 19" key="8">
    <citation type="submission" date="2018-05" db="EMBL/GenBank/DDBJ databases">
        <title>Vancomycin-resistant Enterococcus faecium strain from Chelyabinsk, Russia.</title>
        <authorList>
            <person name="Gostev V."/>
            <person name="Goncharov A."/>
            <person name="Kolodzhieva V."/>
            <person name="Suvorov A."/>
            <person name="Sidorenko S."/>
            <person name="Zueva L."/>
        </authorList>
    </citation>
    <scope>NUCLEOTIDE SEQUENCE [LARGE SCALE GENOMIC DNA]</scope>
    <source>
        <strain evidence="10 19">20</strain>
    </source>
</reference>
<name>A0A133CVE9_ENTFC</name>
<dbReference type="PATRIC" id="fig|1352.1358.peg.1264"/>
<feature type="transmembrane region" description="Helical" evidence="1">
    <location>
        <begin position="92"/>
        <end position="115"/>
    </location>
</feature>
<dbReference type="EMBL" id="PJVH01000028">
    <property type="protein sequence ID" value="RXU86659.1"/>
    <property type="molecule type" value="Genomic_DNA"/>
</dbReference>
<reference evidence="3 14" key="2">
    <citation type="submission" date="2016-01" db="EMBL/GenBank/DDBJ databases">
        <title>Molecular Mechanisms for transfer of large genomic segments between Enterococcus faecium strains.</title>
        <authorList>
            <person name="Garcia-Solache M.A."/>
            <person name="Lebreton F."/>
            <person name="Mclaughlin R.E."/>
            <person name="Whiteaker J.D."/>
            <person name="Gilmore M.S."/>
            <person name="Rice L.B."/>
        </authorList>
    </citation>
    <scope>NUCLEOTIDE SEQUENCE [LARGE SCALE GENOMIC DNA]</scope>
    <source>
        <strain evidence="3 14">D344RRF x C68</strain>
    </source>
</reference>
<comment type="caution">
    <text evidence="2">The sequence shown here is derived from an EMBL/GenBank/DDBJ whole genome shotgun (WGS) entry which is preliminary data.</text>
</comment>
<keyword evidence="1" id="KW-0472">Membrane</keyword>
<keyword evidence="1" id="KW-1133">Transmembrane helix</keyword>
<evidence type="ECO:0000256" key="1">
    <source>
        <dbReference type="SAM" id="Phobius"/>
    </source>
</evidence>
<protein>
    <recommendedName>
        <fullName evidence="23">Transmembrane protein</fullName>
    </recommendedName>
</protein>
<reference evidence="12 21" key="7">
    <citation type="submission" date="2017-12" db="EMBL/GenBank/DDBJ databases">
        <title>A pool of 800 enterococci isolated from chicken carcass rinse samples from New Zealand.</title>
        <authorList>
            <person name="Zhang J."/>
            <person name="Rogers L."/>
            <person name="Midwinter A."/>
            <person name="French N."/>
        </authorList>
    </citation>
    <scope>NUCLEOTIDE SEQUENCE [LARGE SCALE GENOMIC DNA]</scope>
    <source>
        <strain evidence="12 21">EN697</strain>
    </source>
</reference>
<dbReference type="Proteomes" id="UP001139644">
    <property type="component" value="Unassembled WGS sequence"/>
</dbReference>
<dbReference type="Proteomes" id="UP000070452">
    <property type="component" value="Unassembled WGS sequence"/>
</dbReference>
<reference evidence="6" key="12">
    <citation type="submission" date="2023-03" db="EMBL/GenBank/DDBJ databases">
        <authorList>
            <person name="Shen W."/>
            <person name="Cai J."/>
        </authorList>
    </citation>
    <scope>NUCLEOTIDE SEQUENCE</scope>
    <source>
        <strain evidence="6">B1010-2</strain>
    </source>
</reference>
<dbReference type="EMBL" id="LEQJ01000002">
    <property type="protein sequence ID" value="RBS35029.1"/>
    <property type="molecule type" value="Genomic_DNA"/>
</dbReference>
<evidence type="ECO:0000313" key="11">
    <source>
        <dbReference type="EMBL" id="RBS35029.1"/>
    </source>
</evidence>
<proteinExistence type="predicted"/>
<dbReference type="EMBL" id="QHGU01000170">
    <property type="protein sequence ID" value="PZM52430.1"/>
    <property type="molecule type" value="Genomic_DNA"/>
</dbReference>
<dbReference type="EMBL" id="MVGJ01000080">
    <property type="protein sequence ID" value="OOL80223.1"/>
    <property type="molecule type" value="Genomic_DNA"/>
</dbReference>
<evidence type="ECO:0000313" key="5">
    <source>
        <dbReference type="EMBL" id="MDC4249135.1"/>
    </source>
</evidence>
<dbReference type="EMBL" id="LRHK01000001">
    <property type="protein sequence ID" value="KWX18697.1"/>
    <property type="molecule type" value="Genomic_DNA"/>
</dbReference>
<reference evidence="7 16" key="4">
    <citation type="submission" date="2017-02" db="EMBL/GenBank/DDBJ databases">
        <title>Clonality and virulence of isolates of VRE in Hematopoietic Stem Cell Transplanted (HSCT) patients.</title>
        <authorList>
            <person name="Marchi A.P."/>
            <person name="Martins R.C."/>
            <person name="Marie S.K."/>
            <person name="Levin A.S."/>
            <person name="Costa S.F."/>
        </authorList>
    </citation>
    <scope>NUCLEOTIDE SEQUENCE [LARGE SCALE GENOMIC DNA]</scope>
    <source>
        <strain evidence="7 16">LIM1759</strain>
    </source>
</reference>
<reference evidence="4" key="10">
    <citation type="journal article" date="2022" name="J. Anim. Sci.">
        <title>Whole genome sequence analyses-based assessment of virulence potential and antimicrobial susceptibilities and resistance of Enterococcus faecium strains isolated from commercial swine and cattle probiotic products.</title>
        <authorList>
            <person name="Shridhar P.B."/>
            <person name="Amachawadi R.G."/>
            <person name="Tokach M."/>
            <person name="Patel I."/>
            <person name="Gangiredla J."/>
            <person name="Mammel M."/>
            <person name="Nagaraja T.G."/>
        </authorList>
    </citation>
    <scope>NUCLEOTIDE SEQUENCE</scope>
    <source>
        <strain evidence="4">EF215</strain>
    </source>
</reference>
<dbReference type="Proteomes" id="UP001141166">
    <property type="component" value="Unassembled WGS sequence"/>
</dbReference>
<evidence type="ECO:0000313" key="22">
    <source>
        <dbReference type="Proteomes" id="UP000469871"/>
    </source>
</evidence>
<evidence type="ECO:0008006" key="23">
    <source>
        <dbReference type="Google" id="ProtNLM"/>
    </source>
</evidence>
<sequence>MIKTCWKNLPLLLSFVPYVHFALLLDFRYHSVSGFITLIFLSLFAGYYFQRNRRIISLFIANIISTVTSYLFCANFTEWRYFYHPLKPTQLILLLAGIYLVPQILGSLWAVALSYKKARHP</sequence>
<dbReference type="Proteomes" id="UP000249070">
    <property type="component" value="Unassembled WGS sequence"/>
</dbReference>
<dbReference type="EMBL" id="JAMWMK010000051">
    <property type="protein sequence ID" value="MDC4249135.1"/>
    <property type="molecule type" value="Genomic_DNA"/>
</dbReference>
<reference evidence="9 18" key="6">
    <citation type="submission" date="2017-10" db="EMBL/GenBank/DDBJ databases">
        <title>Draft genomes of the Enterococcus faecium isolated from human feces before and after Helicobacter pylori eradication therapy.</title>
        <authorList>
            <person name="Prianichniikov N.A."/>
            <person name="Glushchenko O.E."/>
            <person name="Malakhova M.V."/>
        </authorList>
    </citation>
    <scope>NUCLEOTIDE SEQUENCE [LARGE SCALE GENOMIC DNA]</scope>
    <source>
        <strain evidence="9 18">Hp_5-7</strain>
    </source>
</reference>
<reference evidence="8 17" key="5">
    <citation type="submission" date="2017-05" db="EMBL/GenBank/DDBJ databases">
        <title>The Genome Sequence of Enterococcus faecium 6F2_DIV0138.</title>
        <authorList>
            <consortium name="The Broad Institute Genomics Platform"/>
            <consortium name="The Broad Institute Genomic Center for Infectious Diseases"/>
            <person name="Earl A."/>
            <person name="Manson A."/>
            <person name="Schwartman J."/>
            <person name="Gilmore M."/>
            <person name="Abouelleil A."/>
            <person name="Cao P."/>
            <person name="Chapman S."/>
            <person name="Cusick C."/>
            <person name="Shea T."/>
            <person name="Young S."/>
            <person name="Neafsey D."/>
            <person name="Nusbaum C."/>
            <person name="Birren B."/>
        </authorList>
    </citation>
    <scope>NUCLEOTIDE SEQUENCE [LARGE SCALE GENOMIC DNA]</scope>
    <source>
        <strain evidence="8 17">6F2_DIV0138</strain>
    </source>
</reference>
<keyword evidence="1" id="KW-0812">Transmembrane</keyword>
<evidence type="ECO:0000313" key="3">
    <source>
        <dbReference type="EMBL" id="KWX18697.1"/>
    </source>
</evidence>
<evidence type="ECO:0000313" key="6">
    <source>
        <dbReference type="EMBL" id="MDT2370708.1"/>
    </source>
</evidence>
<dbReference type="Proteomes" id="UP000183509">
    <property type="component" value="Unassembled WGS sequence"/>
</dbReference>
<evidence type="ECO:0000313" key="21">
    <source>
        <dbReference type="Proteomes" id="UP000289562"/>
    </source>
</evidence>
<dbReference type="GeneID" id="66454681"/>
<dbReference type="EMBL" id="WEFP01000001">
    <property type="protein sequence ID" value="KAB7575889.1"/>
    <property type="molecule type" value="Genomic_DNA"/>
</dbReference>
<dbReference type="EMBL" id="NGLB01000001">
    <property type="protein sequence ID" value="OTN99482.1"/>
    <property type="molecule type" value="Genomic_DNA"/>
</dbReference>
<dbReference type="Proteomes" id="UP000469871">
    <property type="component" value="Unassembled WGS sequence"/>
</dbReference>
<gene>
    <name evidence="8" type="ORF">A5804_000972</name>
    <name evidence="3" type="ORF">AWT83_09540</name>
    <name evidence="7" type="ORF">B1P95_12335</name>
    <name evidence="9" type="ORF">CQR37_13980</name>
    <name evidence="12" type="ORF">CYQ77_09165</name>
    <name evidence="10" type="ORF">DKP91_15385</name>
    <name evidence="13" type="ORF">DTPHA_603128</name>
    <name evidence="11" type="ORF">EB12_00457</name>
    <name evidence="2" type="ORF">GBM73_00485</name>
    <name evidence="4" type="ORF">KYX88_04730</name>
    <name evidence="5" type="ORF">M3X98_14190</name>
    <name evidence="6" type="ORF">P6Z85_11235</name>
</gene>
<evidence type="ECO:0000313" key="10">
    <source>
        <dbReference type="EMBL" id="PZM52430.1"/>
    </source>
</evidence>
<reference evidence="2 22" key="9">
    <citation type="submission" date="2019-10" db="EMBL/GenBank/DDBJ databases">
        <title>Evolutionary dynamics of vancomycin-resistant Enterococcus faecium during gastrointestinal tract colonization and bloodstream infection in immunocompromised pediatric patients.</title>
        <authorList>
            <person name="Chilambi G.S."/>
            <person name="Nordstrom H.R."/>
            <person name="Evans D.R."/>
            <person name="Ferrolino J."/>
            <person name="Hayden R.T."/>
            <person name="Maron G.M."/>
            <person name="Vo A.N."/>
            <person name="Gilmore M.S."/>
            <person name="Wolf J."/>
            <person name="Rosch J.W."/>
            <person name="Van Tyne D."/>
        </authorList>
    </citation>
    <scope>NUCLEOTIDE SEQUENCE [LARGE SCALE GENOMIC DNA]</scope>
    <source>
        <strain evidence="2 22">VRECG27</strain>
    </source>
</reference>
<evidence type="ECO:0000313" key="20">
    <source>
        <dbReference type="Proteomes" id="UP000253144"/>
    </source>
</evidence>
<dbReference type="Proteomes" id="UP000253144">
    <property type="component" value="Unassembled WGS sequence"/>
</dbReference>
<evidence type="ECO:0000313" key="19">
    <source>
        <dbReference type="Proteomes" id="UP000249070"/>
    </source>
</evidence>
<evidence type="ECO:0000313" key="13">
    <source>
        <dbReference type="EMBL" id="SAM54581.1"/>
    </source>
</evidence>
<evidence type="ECO:0000313" key="4">
    <source>
        <dbReference type="EMBL" id="MBX4222150.1"/>
    </source>
</evidence>
<dbReference type="Proteomes" id="UP000224303">
    <property type="component" value="Unassembled WGS sequence"/>
</dbReference>
<dbReference type="EMBL" id="JAIFOC010000032">
    <property type="protein sequence ID" value="MBX4222150.1"/>
    <property type="molecule type" value="Genomic_DNA"/>
</dbReference>
<feature type="transmembrane region" description="Helical" evidence="1">
    <location>
        <begin position="55"/>
        <end position="72"/>
    </location>
</feature>
<dbReference type="EMBL" id="JARPTX010000044">
    <property type="protein sequence ID" value="MDT2370708.1"/>
    <property type="molecule type" value="Genomic_DNA"/>
</dbReference>
<evidence type="ECO:0000313" key="14">
    <source>
        <dbReference type="Proteomes" id="UP000070452"/>
    </source>
</evidence>
<evidence type="ECO:0000313" key="15">
    <source>
        <dbReference type="Proteomes" id="UP000183509"/>
    </source>
</evidence>
<evidence type="ECO:0000313" key="16">
    <source>
        <dbReference type="Proteomes" id="UP000191171"/>
    </source>
</evidence>
<reference evidence="13 15" key="3">
    <citation type="submission" date="2016-04" db="EMBL/GenBank/DDBJ databases">
        <authorList>
            <person name="Millard A."/>
        </authorList>
    </citation>
    <scope>NUCLEOTIDE SEQUENCE [LARGE SCALE GENOMIC DNA]</scope>
    <source>
        <strain evidence="13">Isolate 22</strain>
    </source>
</reference>
<reference evidence="5" key="11">
    <citation type="submission" date="2022-05" db="EMBL/GenBank/DDBJ databases">
        <title>Draft genome sequences of Clostridium perfringens strains isolated from Peru.</title>
        <authorList>
            <person name="Hurtado R."/>
            <person name="Lima L."/>
            <person name="Sousa T."/>
            <person name="Jaiswal A.K."/>
            <person name="Tiwari S."/>
            <person name="Maturrano L."/>
            <person name="Brenig B."/>
            <person name="Azevedo V."/>
        </authorList>
    </citation>
    <scope>NUCLEOTIDE SEQUENCE</scope>
    <source>
        <strain evidence="5">CP4</strain>
    </source>
</reference>
<organism evidence="2 22">
    <name type="scientific">Enterococcus faecium</name>
    <name type="common">Streptococcus faecium</name>
    <dbReference type="NCBI Taxonomy" id="1352"/>
    <lineage>
        <taxon>Bacteria</taxon>
        <taxon>Bacillati</taxon>
        <taxon>Bacillota</taxon>
        <taxon>Bacilli</taxon>
        <taxon>Lactobacillales</taxon>
        <taxon>Enterococcaceae</taxon>
        <taxon>Enterococcus</taxon>
    </lineage>
</organism>
<feature type="transmembrane region" description="Helical" evidence="1">
    <location>
        <begin position="31"/>
        <end position="48"/>
    </location>
</feature>
<evidence type="ECO:0000313" key="7">
    <source>
        <dbReference type="EMBL" id="OOL80223.1"/>
    </source>
</evidence>
<accession>A0A133CVE9</accession>